<evidence type="ECO:0000313" key="4">
    <source>
        <dbReference type="Proteomes" id="UP000719942"/>
    </source>
</evidence>
<dbReference type="Gene3D" id="3.60.21.10">
    <property type="match status" value="1"/>
</dbReference>
<name>A0ABS7DLL4_9FIRM</name>
<dbReference type="Pfam" id="PF00149">
    <property type="entry name" value="Metallophos"/>
    <property type="match status" value="1"/>
</dbReference>
<keyword evidence="4" id="KW-1185">Reference proteome</keyword>
<evidence type="ECO:0000256" key="1">
    <source>
        <dbReference type="ARBA" id="ARBA00022801"/>
    </source>
</evidence>
<dbReference type="EMBL" id="JAGFNZ010000002">
    <property type="protein sequence ID" value="MBW7572215.1"/>
    <property type="molecule type" value="Genomic_DNA"/>
</dbReference>
<dbReference type="InterPro" id="IPR004843">
    <property type="entry name" value="Calcineurin-like_PHP"/>
</dbReference>
<dbReference type="InterPro" id="IPR029052">
    <property type="entry name" value="Metallo-depent_PP-like"/>
</dbReference>
<dbReference type="InterPro" id="IPR041796">
    <property type="entry name" value="Mre11_N"/>
</dbReference>
<keyword evidence="3" id="KW-0269">Exonuclease</keyword>
<evidence type="ECO:0000259" key="2">
    <source>
        <dbReference type="Pfam" id="PF00149"/>
    </source>
</evidence>
<accession>A0ABS7DLL4</accession>
<comment type="caution">
    <text evidence="3">The sequence shown here is derived from an EMBL/GenBank/DDBJ whole genome shotgun (WGS) entry which is preliminary data.</text>
</comment>
<gene>
    <name evidence="3" type="ORF">J5W02_05255</name>
</gene>
<dbReference type="RefSeq" id="WP_219964633.1">
    <property type="nucleotide sequence ID" value="NZ_JAGFNZ010000002.1"/>
</dbReference>
<organism evidence="3 4">
    <name type="scientific">Caproiciproducens faecalis</name>
    <dbReference type="NCBI Taxonomy" id="2820301"/>
    <lineage>
        <taxon>Bacteria</taxon>
        <taxon>Bacillati</taxon>
        <taxon>Bacillota</taxon>
        <taxon>Clostridia</taxon>
        <taxon>Eubacteriales</taxon>
        <taxon>Acutalibacteraceae</taxon>
        <taxon>Caproiciproducens</taxon>
    </lineage>
</organism>
<dbReference type="CDD" id="cd00840">
    <property type="entry name" value="MPP_Mre11_N"/>
    <property type="match status" value="1"/>
</dbReference>
<sequence>MNKIKILHCADLHLGAELSSLGSKAGQRREEMLMTFDGIVSICRKENVELLLIAGDFFESTGPDSVVVRSVKKALSEIPETAVAIAPGNHDYVSLDSPYADQDWPENVHIFQSGFDCFELPGKGVRVWGAGFTGTYVTEPLLGESGAPEDDLLNICVLHGDLVAENQSSNYNPVTPSRIRFSGMDYLALGHIHMRTEILHSGKTAYAYCGCPEGRGFDELGEKGVYIGTVMKDRAELAFRPVCRRKNLEVRVDIGGVSANNEAAAVVLHTLQQQFGETYADNLYKIILEGALDVSYSPDCTGVAARLENELYYVKIKDETHLQADLGALSRETSLKGIFVRRMLEKINAASGEPQKEQCRRALDIGLKAFDSEVKRNEN</sequence>
<keyword evidence="1" id="KW-0378">Hydrolase</keyword>
<dbReference type="InterPro" id="IPR050535">
    <property type="entry name" value="DNA_Repair-Maintenance_Comp"/>
</dbReference>
<dbReference type="SUPFAM" id="SSF56300">
    <property type="entry name" value="Metallo-dependent phosphatases"/>
    <property type="match status" value="1"/>
</dbReference>
<reference evidence="3 4" key="1">
    <citation type="submission" date="2021-03" db="EMBL/GenBank/DDBJ databases">
        <title>Caproiciproducens sp. nov. isolated from feces of cow.</title>
        <authorList>
            <person name="Choi J.-Y."/>
        </authorList>
    </citation>
    <scope>NUCLEOTIDE SEQUENCE [LARGE SCALE GENOMIC DNA]</scope>
    <source>
        <strain evidence="3 4">AGMB10547</strain>
    </source>
</reference>
<dbReference type="PANTHER" id="PTHR30337:SF7">
    <property type="entry name" value="PHOSPHOESTERASE"/>
    <property type="match status" value="1"/>
</dbReference>
<dbReference type="PANTHER" id="PTHR30337">
    <property type="entry name" value="COMPONENT OF ATP-DEPENDENT DSDNA EXONUCLEASE"/>
    <property type="match status" value="1"/>
</dbReference>
<evidence type="ECO:0000313" key="3">
    <source>
        <dbReference type="EMBL" id="MBW7572215.1"/>
    </source>
</evidence>
<dbReference type="GO" id="GO:0004527">
    <property type="term" value="F:exonuclease activity"/>
    <property type="evidence" value="ECO:0007669"/>
    <property type="project" value="UniProtKB-KW"/>
</dbReference>
<proteinExistence type="predicted"/>
<dbReference type="Proteomes" id="UP000719942">
    <property type="component" value="Unassembled WGS sequence"/>
</dbReference>
<protein>
    <submittedName>
        <fullName evidence="3">DNA repair exonuclease</fullName>
    </submittedName>
</protein>
<feature type="domain" description="Calcineurin-like phosphoesterase" evidence="2">
    <location>
        <begin position="4"/>
        <end position="194"/>
    </location>
</feature>
<keyword evidence="3" id="KW-0540">Nuclease</keyword>